<dbReference type="InterPro" id="IPR002514">
    <property type="entry name" value="Transposase_8"/>
</dbReference>
<protein>
    <submittedName>
        <fullName evidence="3">Transposase</fullName>
    </submittedName>
</protein>
<feature type="domain" description="Insertion element IS150 protein InsJ-like helix-turn-helix" evidence="2">
    <location>
        <begin position="131"/>
        <end position="181"/>
    </location>
</feature>
<dbReference type="KEGG" id="uth:DKZ56_07560"/>
<dbReference type="InterPro" id="IPR052057">
    <property type="entry name" value="IS150/IS1296_orfA-like"/>
</dbReference>
<evidence type="ECO:0000259" key="2">
    <source>
        <dbReference type="Pfam" id="PF13518"/>
    </source>
</evidence>
<comment type="similarity">
    <text evidence="1">Belongs to the IS150/IS1296 orfA family.</text>
</comment>
<evidence type="ECO:0000256" key="1">
    <source>
        <dbReference type="ARBA" id="ARBA00038232"/>
    </source>
</evidence>
<dbReference type="SUPFAM" id="SSF48295">
    <property type="entry name" value="TrpR-like"/>
    <property type="match status" value="2"/>
</dbReference>
<sequence>MTFYKYPKEFMLKLIHLYLMGDYSFKKLARQYKIHQSILKEWVRKYEAFGEAVFRSNFSPRCYTRKQKIQAVEDYLSGEYSLLELMKKHQISGRTILLKWVKKYTSHGNIKDSGKGLSKTMTKGRKTTLLERMEIVDFCLKHHKNYQLAAQTYQVSYQHVYQWVKKFELHGEEGLQDRRGRTKSEAELTTEEKFKLEIKRIERENERLRAENLF</sequence>
<dbReference type="InterPro" id="IPR036388">
    <property type="entry name" value="WH-like_DNA-bd_sf"/>
</dbReference>
<evidence type="ECO:0000313" key="3">
    <source>
        <dbReference type="EMBL" id="QBK25732.1"/>
    </source>
</evidence>
<evidence type="ECO:0000313" key="4">
    <source>
        <dbReference type="Proteomes" id="UP000291151"/>
    </source>
</evidence>
<dbReference type="EMBL" id="CP036528">
    <property type="protein sequence ID" value="QBK25732.1"/>
    <property type="molecule type" value="Genomic_DNA"/>
</dbReference>
<keyword evidence="4" id="KW-1185">Reference proteome</keyword>
<dbReference type="GO" id="GO:0043565">
    <property type="term" value="F:sequence-specific DNA binding"/>
    <property type="evidence" value="ECO:0007669"/>
    <property type="project" value="InterPro"/>
</dbReference>
<dbReference type="Pfam" id="PF01527">
    <property type="entry name" value="HTH_Tnp_1"/>
    <property type="match status" value="1"/>
</dbReference>
<dbReference type="GO" id="GO:0006313">
    <property type="term" value="P:DNA transposition"/>
    <property type="evidence" value="ECO:0007669"/>
    <property type="project" value="InterPro"/>
</dbReference>
<dbReference type="PANTHER" id="PTHR33795:SF1">
    <property type="entry name" value="INSERTION ELEMENT IS150 PROTEIN INSJ"/>
    <property type="match status" value="1"/>
</dbReference>
<dbReference type="InterPro" id="IPR010921">
    <property type="entry name" value="Trp_repressor/repl_initiator"/>
</dbReference>
<accession>A0A4P6UVW4</accession>
<dbReference type="InterPro" id="IPR055247">
    <property type="entry name" value="InsJ-like_HTH"/>
</dbReference>
<dbReference type="Gene3D" id="1.10.10.10">
    <property type="entry name" value="Winged helix-like DNA-binding domain superfamily/Winged helix DNA-binding domain"/>
    <property type="match status" value="3"/>
</dbReference>
<dbReference type="SUPFAM" id="SSF46689">
    <property type="entry name" value="Homeodomain-like"/>
    <property type="match status" value="1"/>
</dbReference>
<dbReference type="Proteomes" id="UP000291151">
    <property type="component" value="Chromosome"/>
</dbReference>
<organism evidence="3 4">
    <name type="scientific">Ureibacillus thermophilus</name>
    <dbReference type="NCBI Taxonomy" id="367743"/>
    <lineage>
        <taxon>Bacteria</taxon>
        <taxon>Bacillati</taxon>
        <taxon>Bacillota</taxon>
        <taxon>Bacilli</taxon>
        <taxon>Bacillales</taxon>
        <taxon>Caryophanaceae</taxon>
        <taxon>Ureibacillus</taxon>
    </lineage>
</organism>
<dbReference type="PANTHER" id="PTHR33795">
    <property type="entry name" value="INSERTION ELEMENT IS150 PROTEIN INSJ"/>
    <property type="match status" value="1"/>
</dbReference>
<dbReference type="InterPro" id="IPR009057">
    <property type="entry name" value="Homeodomain-like_sf"/>
</dbReference>
<dbReference type="AlphaFoldDB" id="A0A4P6UVW4"/>
<reference evidence="3 4" key="1">
    <citation type="submission" date="2019-02" db="EMBL/GenBank/DDBJ databases">
        <title>Ureibacillus thermophilus.</title>
        <authorList>
            <person name="Sunny J.S."/>
            <person name="Natarajan A."/>
            <person name="Saleena L.M."/>
        </authorList>
    </citation>
    <scope>NUCLEOTIDE SEQUENCE [LARGE SCALE GENOMIC DNA]</scope>
    <source>
        <strain evidence="3 4">LM102</strain>
    </source>
</reference>
<gene>
    <name evidence="3" type="ORF">DKZ56_07560</name>
</gene>
<dbReference type="Pfam" id="PF13518">
    <property type="entry name" value="HTH_28"/>
    <property type="match status" value="1"/>
</dbReference>
<name>A0A4P6UVW4_9BACL</name>
<proteinExistence type="inferred from homology"/>
<dbReference type="GO" id="GO:0004803">
    <property type="term" value="F:transposase activity"/>
    <property type="evidence" value="ECO:0007669"/>
    <property type="project" value="InterPro"/>
</dbReference>